<name>A0ACD5UZQ7_AVESA</name>
<sequence>MSQGNGRGNNGTPPPRQSATPSPGQRRRSPSRGRSRVRRNGGEIVVQQVVRETGGGSGANLSFPMLTRSNYTNWAMGGQAGVGGAAPLYPIGDALHARGEGERQGGREAIRLQYQGNHRVRDSRVRWLRTEFETVTFKANERIDKFAMRISNIASALRSLGDSVDKEKVVRKFLSVVPTRFVQIAFSIKTLLDPAMLTVEEVVGHLRAVEERLDDDQGGISSGQLLLTEEQWEARKRQPRGGGTSGKGGGPSNGRLGNG</sequence>
<evidence type="ECO:0000313" key="1">
    <source>
        <dbReference type="EnsemblPlants" id="AVESA.00010b.r2.2DG0349290.1.CDS"/>
    </source>
</evidence>
<accession>A0ACD5UZQ7</accession>
<evidence type="ECO:0000313" key="2">
    <source>
        <dbReference type="Proteomes" id="UP001732700"/>
    </source>
</evidence>
<dbReference type="EnsemblPlants" id="AVESA.00010b.r2.2DG0349290.1">
    <property type="protein sequence ID" value="AVESA.00010b.r2.2DG0349290.1.CDS"/>
    <property type="gene ID" value="AVESA.00010b.r2.2DG0349290"/>
</dbReference>
<organism evidence="1 2">
    <name type="scientific">Avena sativa</name>
    <name type="common">Oat</name>
    <dbReference type="NCBI Taxonomy" id="4498"/>
    <lineage>
        <taxon>Eukaryota</taxon>
        <taxon>Viridiplantae</taxon>
        <taxon>Streptophyta</taxon>
        <taxon>Embryophyta</taxon>
        <taxon>Tracheophyta</taxon>
        <taxon>Spermatophyta</taxon>
        <taxon>Magnoliopsida</taxon>
        <taxon>Liliopsida</taxon>
        <taxon>Poales</taxon>
        <taxon>Poaceae</taxon>
        <taxon>BOP clade</taxon>
        <taxon>Pooideae</taxon>
        <taxon>Poodae</taxon>
        <taxon>Poeae</taxon>
        <taxon>Poeae Chloroplast Group 1 (Aveneae type)</taxon>
        <taxon>Aveninae</taxon>
        <taxon>Avena</taxon>
    </lineage>
</organism>
<dbReference type="Proteomes" id="UP001732700">
    <property type="component" value="Chromosome 2D"/>
</dbReference>
<protein>
    <submittedName>
        <fullName evidence="1">Uncharacterized protein</fullName>
    </submittedName>
</protein>
<reference evidence="1" key="1">
    <citation type="submission" date="2021-05" db="EMBL/GenBank/DDBJ databases">
        <authorList>
            <person name="Scholz U."/>
            <person name="Mascher M."/>
            <person name="Fiebig A."/>
        </authorList>
    </citation>
    <scope>NUCLEOTIDE SEQUENCE [LARGE SCALE GENOMIC DNA]</scope>
</reference>
<reference evidence="1" key="2">
    <citation type="submission" date="2025-09" db="UniProtKB">
        <authorList>
            <consortium name="EnsemblPlants"/>
        </authorList>
    </citation>
    <scope>IDENTIFICATION</scope>
</reference>
<proteinExistence type="predicted"/>
<keyword evidence="2" id="KW-1185">Reference proteome</keyword>